<evidence type="ECO:0000256" key="1">
    <source>
        <dbReference type="SAM" id="Phobius"/>
    </source>
</evidence>
<keyword evidence="1" id="KW-0812">Transmembrane</keyword>
<evidence type="ECO:0000313" key="2">
    <source>
        <dbReference type="EMBL" id="RON17919.1"/>
    </source>
</evidence>
<proteinExistence type="predicted"/>
<accession>A0A423HXH5</accession>
<feature type="transmembrane region" description="Helical" evidence="1">
    <location>
        <begin position="47"/>
        <end position="66"/>
    </location>
</feature>
<organism evidence="2 3">
    <name type="scientific">Pseudomonas brassicacearum</name>
    <dbReference type="NCBI Taxonomy" id="930166"/>
    <lineage>
        <taxon>Bacteria</taxon>
        <taxon>Pseudomonadati</taxon>
        <taxon>Pseudomonadota</taxon>
        <taxon>Gammaproteobacteria</taxon>
        <taxon>Pseudomonadales</taxon>
        <taxon>Pseudomonadaceae</taxon>
        <taxon>Pseudomonas</taxon>
    </lineage>
</organism>
<name>A0A423HXH5_9PSED</name>
<protein>
    <recommendedName>
        <fullName evidence="4">Cxxc_20_cxxc protein</fullName>
    </recommendedName>
</protein>
<dbReference type="Proteomes" id="UP000285636">
    <property type="component" value="Unassembled WGS sequence"/>
</dbReference>
<evidence type="ECO:0000313" key="3">
    <source>
        <dbReference type="Proteomes" id="UP000285636"/>
    </source>
</evidence>
<evidence type="ECO:0008006" key="4">
    <source>
        <dbReference type="Google" id="ProtNLM"/>
    </source>
</evidence>
<dbReference type="EMBL" id="MOBK01000009">
    <property type="protein sequence ID" value="RON17919.1"/>
    <property type="molecule type" value="Genomic_DNA"/>
</dbReference>
<comment type="caution">
    <text evidence="2">The sequence shown here is derived from an EMBL/GenBank/DDBJ whole genome shotgun (WGS) entry which is preliminary data.</text>
</comment>
<gene>
    <name evidence="2" type="ORF">BK660_21755</name>
</gene>
<keyword evidence="1" id="KW-1133">Transmembrane helix</keyword>
<sequence>MASTLINYTCRSCGQPATAATKRTFLGFQRVSCPYCKKAEDFPLAKGYRAAYLAILAVMAISVAMAVSQDEIPLPGLLGILVIIALIIDFRRRKKMKSIMQ</sequence>
<keyword evidence="1" id="KW-0472">Membrane</keyword>
<reference evidence="2 3" key="1">
    <citation type="submission" date="2016-10" db="EMBL/GenBank/DDBJ databases">
        <title>Comparative genome analysis of multiple Pseudomonas spp. focuses on biocontrol and plant growth promoting traits.</title>
        <authorList>
            <person name="Tao X.-Y."/>
            <person name="Taylor C.G."/>
        </authorList>
    </citation>
    <scope>NUCLEOTIDE SEQUENCE [LARGE SCALE GENOMIC DNA]</scope>
    <source>
        <strain evidence="2 3">38D7</strain>
    </source>
</reference>
<feature type="transmembrane region" description="Helical" evidence="1">
    <location>
        <begin position="72"/>
        <end position="90"/>
    </location>
</feature>
<dbReference type="RefSeq" id="WP_123435193.1">
    <property type="nucleotide sequence ID" value="NZ_MOBK01000009.1"/>
</dbReference>
<dbReference type="AlphaFoldDB" id="A0A423HXH5"/>